<feature type="non-terminal residue" evidence="2">
    <location>
        <position position="1"/>
    </location>
</feature>
<accession>A0A6J4TTG8</accession>
<feature type="non-terminal residue" evidence="2">
    <location>
        <position position="108"/>
    </location>
</feature>
<evidence type="ECO:0000256" key="1">
    <source>
        <dbReference type="SAM" id="MobiDB-lite"/>
    </source>
</evidence>
<feature type="region of interest" description="Disordered" evidence="1">
    <location>
        <begin position="1"/>
        <end position="108"/>
    </location>
</feature>
<organism evidence="2">
    <name type="scientific">uncultured Thermoleophilia bacterium</name>
    <dbReference type="NCBI Taxonomy" id="1497501"/>
    <lineage>
        <taxon>Bacteria</taxon>
        <taxon>Bacillati</taxon>
        <taxon>Actinomycetota</taxon>
        <taxon>Thermoleophilia</taxon>
        <taxon>environmental samples</taxon>
    </lineage>
</organism>
<dbReference type="EMBL" id="CADCWC010000170">
    <property type="protein sequence ID" value="CAA9531617.1"/>
    <property type="molecule type" value="Genomic_DNA"/>
</dbReference>
<sequence>AALPVPLQLHAGDVGPDDREPGGPPRRGAVVHRVGRREAPRVLVRLRQPRRLHALGSARQRLHGRGRPRARRRGCARHARHDRPPHRRRDDGRPAPGRAGPVRRAGCL</sequence>
<name>A0A6J4TTG8_9ACTN</name>
<protein>
    <submittedName>
        <fullName evidence="2">Uncharacterized protein</fullName>
    </submittedName>
</protein>
<feature type="compositionally biased region" description="Low complexity" evidence="1">
    <location>
        <begin position="94"/>
        <end position="108"/>
    </location>
</feature>
<dbReference type="AlphaFoldDB" id="A0A6J4TTG8"/>
<feature type="compositionally biased region" description="Basic residues" evidence="1">
    <location>
        <begin position="60"/>
        <end position="87"/>
    </location>
</feature>
<evidence type="ECO:0000313" key="2">
    <source>
        <dbReference type="EMBL" id="CAA9531617.1"/>
    </source>
</evidence>
<gene>
    <name evidence="2" type="ORF">AVDCRST_MAG79-974</name>
</gene>
<proteinExistence type="predicted"/>
<reference evidence="2" key="1">
    <citation type="submission" date="2020-02" db="EMBL/GenBank/DDBJ databases">
        <authorList>
            <person name="Meier V. D."/>
        </authorList>
    </citation>
    <scope>NUCLEOTIDE SEQUENCE</scope>
    <source>
        <strain evidence="2">AVDCRST_MAG79</strain>
    </source>
</reference>